<dbReference type="KEGG" id="rdp:RD2015_3100"/>
<feature type="compositionally biased region" description="Low complexity" evidence="1">
    <location>
        <begin position="55"/>
        <end position="74"/>
    </location>
</feature>
<dbReference type="RefSeq" id="WP_058935656.1">
    <property type="nucleotide sequence ID" value="NZ_CP013729.1"/>
</dbReference>
<organism evidence="2 3">
    <name type="scientific">Roseateles depolymerans</name>
    <dbReference type="NCBI Taxonomy" id="76731"/>
    <lineage>
        <taxon>Bacteria</taxon>
        <taxon>Pseudomonadati</taxon>
        <taxon>Pseudomonadota</taxon>
        <taxon>Betaproteobacteria</taxon>
        <taxon>Burkholderiales</taxon>
        <taxon>Sphaerotilaceae</taxon>
        <taxon>Roseateles</taxon>
    </lineage>
</organism>
<reference evidence="2 3" key="1">
    <citation type="submission" date="2015-12" db="EMBL/GenBank/DDBJ databases">
        <title>Complete genome of Roseateles depolymerans KCTC 42856.</title>
        <authorList>
            <person name="Kim K.M."/>
        </authorList>
    </citation>
    <scope>NUCLEOTIDE SEQUENCE [LARGE SCALE GENOMIC DNA]</scope>
    <source>
        <strain evidence="2 3">KCTC 42856</strain>
    </source>
</reference>
<feature type="region of interest" description="Disordered" evidence="1">
    <location>
        <begin position="1"/>
        <end position="92"/>
    </location>
</feature>
<keyword evidence="3" id="KW-1185">Reference proteome</keyword>
<dbReference type="Proteomes" id="UP000060699">
    <property type="component" value="Chromosome"/>
</dbReference>
<dbReference type="OrthoDB" id="9865718at2"/>
<feature type="compositionally biased region" description="Low complexity" evidence="1">
    <location>
        <begin position="9"/>
        <end position="18"/>
    </location>
</feature>
<protein>
    <submittedName>
        <fullName evidence="2">Uncharacterized protein</fullName>
    </submittedName>
</protein>
<feature type="compositionally biased region" description="Basic and acidic residues" evidence="1">
    <location>
        <begin position="75"/>
        <end position="86"/>
    </location>
</feature>
<dbReference type="EMBL" id="CP013729">
    <property type="protein sequence ID" value="ALV07561.1"/>
    <property type="molecule type" value="Genomic_DNA"/>
</dbReference>
<accession>A0A0U3MGN7</accession>
<feature type="region of interest" description="Disordered" evidence="1">
    <location>
        <begin position="314"/>
        <end position="348"/>
    </location>
</feature>
<evidence type="ECO:0000256" key="1">
    <source>
        <dbReference type="SAM" id="MobiDB-lite"/>
    </source>
</evidence>
<feature type="region of interest" description="Disordered" evidence="1">
    <location>
        <begin position="214"/>
        <end position="238"/>
    </location>
</feature>
<feature type="compositionally biased region" description="Low complexity" evidence="1">
    <location>
        <begin position="314"/>
        <end position="344"/>
    </location>
</feature>
<name>A0A0U3MGN7_9BURK</name>
<feature type="compositionally biased region" description="Pro residues" evidence="1">
    <location>
        <begin position="142"/>
        <end position="151"/>
    </location>
</feature>
<proteinExistence type="predicted"/>
<dbReference type="STRING" id="76731.RD2015_3100"/>
<dbReference type="AlphaFoldDB" id="A0A0U3MGN7"/>
<feature type="compositionally biased region" description="Low complexity" evidence="1">
    <location>
        <begin position="214"/>
        <end position="227"/>
    </location>
</feature>
<gene>
    <name evidence="2" type="ORF">RD2015_3100</name>
</gene>
<feature type="region of interest" description="Disordered" evidence="1">
    <location>
        <begin position="111"/>
        <end position="164"/>
    </location>
</feature>
<feature type="compositionally biased region" description="Polar residues" evidence="1">
    <location>
        <begin position="117"/>
        <end position="128"/>
    </location>
</feature>
<evidence type="ECO:0000313" key="2">
    <source>
        <dbReference type="EMBL" id="ALV07561.1"/>
    </source>
</evidence>
<sequence>MKLDRARQSAEAQQAQQATGSETHRHRHSHGGYAGGMHKGVAYRHAPRAQLPAKRNTGPAPRARPRPASTAAAGAHHEDEHPRSLADDPWAQAVGGAGGMGLMGGMDGALGGGVKGTASQTGQRSSLAQRHDPAGPRSPAEAPAPPPPARQPPVQEGAALRRSRMPEAALLRSPPREGSPLPMAALLNAYASVYFHGGDASTSKAVSASASRSAPSSASAWNSPAGSTSAVEKPGGSAAPPVNVAALRLAAQAALRRHLGPDSPSPTLADIRASCLTWCQANGRPPAVTQAQRNANLLFPLDAFRAMFRPGSASAASASSSSSPSSATSATSAASTTPAPTTAPHPVNALLQRALEVHTAKKELSP</sequence>
<evidence type="ECO:0000313" key="3">
    <source>
        <dbReference type="Proteomes" id="UP000060699"/>
    </source>
</evidence>